<keyword evidence="3" id="KW-1185">Reference proteome</keyword>
<protein>
    <submittedName>
        <fullName evidence="2">Uncharacterized protein</fullName>
    </submittedName>
</protein>
<comment type="caution">
    <text evidence="2">The sequence shown here is derived from an EMBL/GenBank/DDBJ whole genome shotgun (WGS) entry which is preliminary data.</text>
</comment>
<feature type="region of interest" description="Disordered" evidence="1">
    <location>
        <begin position="144"/>
        <end position="163"/>
    </location>
</feature>
<evidence type="ECO:0000313" key="3">
    <source>
        <dbReference type="Proteomes" id="UP000518266"/>
    </source>
</evidence>
<dbReference type="Proteomes" id="UP000518266">
    <property type="component" value="Unassembled WGS sequence"/>
</dbReference>
<feature type="compositionally biased region" description="Gly residues" evidence="1">
    <location>
        <begin position="153"/>
        <end position="163"/>
    </location>
</feature>
<accession>A0A7J5XCK5</accession>
<name>A0A7J5XCK5_DISMA</name>
<organism evidence="2 3">
    <name type="scientific">Dissostichus mawsoni</name>
    <name type="common">Antarctic cod</name>
    <dbReference type="NCBI Taxonomy" id="36200"/>
    <lineage>
        <taxon>Eukaryota</taxon>
        <taxon>Metazoa</taxon>
        <taxon>Chordata</taxon>
        <taxon>Craniata</taxon>
        <taxon>Vertebrata</taxon>
        <taxon>Euteleostomi</taxon>
        <taxon>Actinopterygii</taxon>
        <taxon>Neopterygii</taxon>
        <taxon>Teleostei</taxon>
        <taxon>Neoteleostei</taxon>
        <taxon>Acanthomorphata</taxon>
        <taxon>Eupercaria</taxon>
        <taxon>Perciformes</taxon>
        <taxon>Notothenioidei</taxon>
        <taxon>Nototheniidae</taxon>
        <taxon>Dissostichus</taxon>
    </lineage>
</organism>
<dbReference type="EMBL" id="JAAKFY010000026">
    <property type="protein sequence ID" value="KAF3834409.1"/>
    <property type="molecule type" value="Genomic_DNA"/>
</dbReference>
<reference evidence="2 3" key="1">
    <citation type="submission" date="2020-03" db="EMBL/GenBank/DDBJ databases">
        <title>Dissostichus mawsoni Genome sequencing and assembly.</title>
        <authorList>
            <person name="Park H."/>
        </authorList>
    </citation>
    <scope>NUCLEOTIDE SEQUENCE [LARGE SCALE GENOMIC DNA]</scope>
    <source>
        <strain evidence="2">DM0001</strain>
        <tissue evidence="2">Muscle</tissue>
    </source>
</reference>
<evidence type="ECO:0000256" key="1">
    <source>
        <dbReference type="SAM" id="MobiDB-lite"/>
    </source>
</evidence>
<gene>
    <name evidence="2" type="ORF">F7725_025613</name>
</gene>
<sequence length="163" mass="18233">MLGHIHISTTNLDADSKAGVLMRIYNESQRGVHYADTKCPRNSRRTKLKDGSHCLKMDALKDPPCFLQYWRVLPEWGGGVVCSHEHMIYNESQRGVHYAEHQVPKELEENQVKRWLNKLVHTLMEGVAGTYPHLNHKPGCGLQGWSSNEGVTEGSGSGGRADA</sequence>
<proteinExistence type="predicted"/>
<dbReference type="AlphaFoldDB" id="A0A7J5XCK5"/>
<evidence type="ECO:0000313" key="2">
    <source>
        <dbReference type="EMBL" id="KAF3834409.1"/>
    </source>
</evidence>